<reference evidence="2 3" key="1">
    <citation type="submission" date="2019-03" db="EMBL/GenBank/DDBJ databases">
        <title>Genomic Encyclopedia of Archaeal and Bacterial Type Strains, Phase II (KMG-II): from individual species to whole genera.</title>
        <authorList>
            <person name="Goeker M."/>
        </authorList>
    </citation>
    <scope>NUCLEOTIDE SEQUENCE [LARGE SCALE GENOMIC DNA]</scope>
    <source>
        <strain evidence="2 3">DSM 28353</strain>
    </source>
</reference>
<keyword evidence="1" id="KW-0812">Transmembrane</keyword>
<feature type="transmembrane region" description="Helical" evidence="1">
    <location>
        <begin position="169"/>
        <end position="190"/>
    </location>
</feature>
<keyword evidence="1" id="KW-1133">Transmembrane helix</keyword>
<evidence type="ECO:0000313" key="2">
    <source>
        <dbReference type="EMBL" id="TDQ75198.1"/>
    </source>
</evidence>
<feature type="transmembrane region" description="Helical" evidence="1">
    <location>
        <begin position="17"/>
        <end position="39"/>
    </location>
</feature>
<name>A0A4R6WIA6_9SPHI</name>
<gene>
    <name evidence="2" type="ORF">CLV99_3798</name>
</gene>
<feature type="transmembrane region" description="Helical" evidence="1">
    <location>
        <begin position="136"/>
        <end position="157"/>
    </location>
</feature>
<keyword evidence="3" id="KW-1185">Reference proteome</keyword>
<feature type="transmembrane region" description="Helical" evidence="1">
    <location>
        <begin position="51"/>
        <end position="75"/>
    </location>
</feature>
<evidence type="ECO:0000313" key="3">
    <source>
        <dbReference type="Proteomes" id="UP000295292"/>
    </source>
</evidence>
<dbReference type="Proteomes" id="UP000295292">
    <property type="component" value="Unassembled WGS sequence"/>
</dbReference>
<proteinExistence type="predicted"/>
<dbReference type="EMBL" id="SNYV01000017">
    <property type="protein sequence ID" value="TDQ75198.1"/>
    <property type="molecule type" value="Genomic_DNA"/>
</dbReference>
<dbReference type="OrthoDB" id="707807at2"/>
<comment type="caution">
    <text evidence="2">The sequence shown here is derived from an EMBL/GenBank/DDBJ whole genome shotgun (WGS) entry which is preliminary data.</text>
</comment>
<keyword evidence="1" id="KW-0472">Membrane</keyword>
<organism evidence="2 3">
    <name type="scientific">Sphingobacterium yanglingense</name>
    <dbReference type="NCBI Taxonomy" id="1437280"/>
    <lineage>
        <taxon>Bacteria</taxon>
        <taxon>Pseudomonadati</taxon>
        <taxon>Bacteroidota</taxon>
        <taxon>Sphingobacteriia</taxon>
        <taxon>Sphingobacteriales</taxon>
        <taxon>Sphingobacteriaceae</taxon>
        <taxon>Sphingobacterium</taxon>
    </lineage>
</organism>
<evidence type="ECO:0008006" key="4">
    <source>
        <dbReference type="Google" id="ProtNLM"/>
    </source>
</evidence>
<accession>A0A4R6WIA6</accession>
<feature type="transmembrane region" description="Helical" evidence="1">
    <location>
        <begin position="87"/>
        <end position="110"/>
    </location>
</feature>
<sequence length="194" mass="21645">MFKNSWNPFVHNSEQKLLVIGLVGFVFAALLSSYNHVMLLGALKIVNTKPMLWYISLCNLGITLLANILVLYLFAILRFAKTRFIDVVNSVLIAHLAMYLLLLITVIPFVSDFLKSMEFLVLDHINNPTGISVDKIGLMLVFAFFSLACLIGFFSLLLKGMKIAMNSKVGGDTIAIVLLTLVLNTVLQFINIYL</sequence>
<protein>
    <recommendedName>
        <fullName evidence="4">Yip1-like protein</fullName>
    </recommendedName>
</protein>
<dbReference type="AlphaFoldDB" id="A0A4R6WIA6"/>
<evidence type="ECO:0000256" key="1">
    <source>
        <dbReference type="SAM" id="Phobius"/>
    </source>
</evidence>
<dbReference type="RefSeq" id="WP_133585972.1">
    <property type="nucleotide sequence ID" value="NZ_SNYV01000017.1"/>
</dbReference>